<proteinExistence type="predicted"/>
<dbReference type="Proteomes" id="UP001153334">
    <property type="component" value="Unassembled WGS sequence"/>
</dbReference>
<comment type="caution">
    <text evidence="1">The sequence shown here is derived from an EMBL/GenBank/DDBJ whole genome shotgun (WGS) entry which is preliminary data.</text>
</comment>
<evidence type="ECO:0000313" key="2">
    <source>
        <dbReference type="Proteomes" id="UP001153334"/>
    </source>
</evidence>
<gene>
    <name evidence="1" type="ORF">ONZ43_g6965</name>
</gene>
<name>A0ACC2HV20_9PEZI</name>
<sequence length="82" mass="9271">MNIAPLNAKEKSPAAALDRHGYIFGLKLAASLSPQFHQAIFDDLGWRWEQFRLDSADIPNFLNLLQDPKCFVMLELSANNKP</sequence>
<organism evidence="1 2">
    <name type="scientific">Nemania bipapillata</name>
    <dbReference type="NCBI Taxonomy" id="110536"/>
    <lineage>
        <taxon>Eukaryota</taxon>
        <taxon>Fungi</taxon>
        <taxon>Dikarya</taxon>
        <taxon>Ascomycota</taxon>
        <taxon>Pezizomycotina</taxon>
        <taxon>Sordariomycetes</taxon>
        <taxon>Xylariomycetidae</taxon>
        <taxon>Xylariales</taxon>
        <taxon>Xylariaceae</taxon>
        <taxon>Nemania</taxon>
    </lineage>
</organism>
<evidence type="ECO:0000313" key="1">
    <source>
        <dbReference type="EMBL" id="KAJ8106725.1"/>
    </source>
</evidence>
<dbReference type="EMBL" id="JAPESX010002739">
    <property type="protein sequence ID" value="KAJ8106725.1"/>
    <property type="molecule type" value="Genomic_DNA"/>
</dbReference>
<reference evidence="1" key="1">
    <citation type="submission" date="2022-11" db="EMBL/GenBank/DDBJ databases">
        <title>Genome Sequence of Nemania bipapillata.</title>
        <authorList>
            <person name="Buettner E."/>
        </authorList>
    </citation>
    <scope>NUCLEOTIDE SEQUENCE</scope>
    <source>
        <strain evidence="1">CP14</strain>
    </source>
</reference>
<protein>
    <submittedName>
        <fullName evidence="1">Uncharacterized protein</fullName>
    </submittedName>
</protein>
<keyword evidence="2" id="KW-1185">Reference proteome</keyword>
<accession>A0ACC2HV20</accession>